<name>A0A072PP50_9EURO</name>
<dbReference type="AlphaFoldDB" id="A0A072PP50"/>
<accession>A0A072PP50</accession>
<keyword evidence="2" id="KW-0472">Membrane</keyword>
<dbReference type="STRING" id="1182545.A0A072PP50"/>
<dbReference type="InterPro" id="IPR002889">
    <property type="entry name" value="WSC_carb-bd"/>
</dbReference>
<dbReference type="SMART" id="SM00321">
    <property type="entry name" value="WSC"/>
    <property type="match status" value="1"/>
</dbReference>
<evidence type="ECO:0000259" key="4">
    <source>
        <dbReference type="PROSITE" id="PS51212"/>
    </source>
</evidence>
<dbReference type="HOGENOM" id="CLU_024893_2_0_1"/>
<dbReference type="Pfam" id="PF01822">
    <property type="entry name" value="WSC"/>
    <property type="match status" value="1"/>
</dbReference>
<protein>
    <recommendedName>
        <fullName evidence="4">WSC domain-containing protein</fullName>
    </recommendedName>
</protein>
<feature type="region of interest" description="Disordered" evidence="1">
    <location>
        <begin position="240"/>
        <end position="306"/>
    </location>
</feature>
<evidence type="ECO:0000313" key="5">
    <source>
        <dbReference type="EMBL" id="KEF61864.1"/>
    </source>
</evidence>
<organism evidence="5 6">
    <name type="scientific">Exophiala aquamarina CBS 119918</name>
    <dbReference type="NCBI Taxonomy" id="1182545"/>
    <lineage>
        <taxon>Eukaryota</taxon>
        <taxon>Fungi</taxon>
        <taxon>Dikarya</taxon>
        <taxon>Ascomycota</taxon>
        <taxon>Pezizomycotina</taxon>
        <taxon>Eurotiomycetes</taxon>
        <taxon>Chaetothyriomycetidae</taxon>
        <taxon>Chaetothyriales</taxon>
        <taxon>Herpotrichiellaceae</taxon>
        <taxon>Exophiala</taxon>
    </lineage>
</organism>
<feature type="compositionally biased region" description="Polar residues" evidence="1">
    <location>
        <begin position="284"/>
        <end position="303"/>
    </location>
</feature>
<dbReference type="GeneID" id="25278370"/>
<reference evidence="5 6" key="1">
    <citation type="submission" date="2013-03" db="EMBL/GenBank/DDBJ databases">
        <title>The Genome Sequence of Exophiala aquamarina CBS 119918.</title>
        <authorList>
            <consortium name="The Broad Institute Genomics Platform"/>
            <person name="Cuomo C."/>
            <person name="de Hoog S."/>
            <person name="Gorbushina A."/>
            <person name="Walker B."/>
            <person name="Young S.K."/>
            <person name="Zeng Q."/>
            <person name="Gargeya S."/>
            <person name="Fitzgerald M."/>
            <person name="Haas B."/>
            <person name="Abouelleil A."/>
            <person name="Allen A.W."/>
            <person name="Alvarado L."/>
            <person name="Arachchi H.M."/>
            <person name="Berlin A.M."/>
            <person name="Chapman S.B."/>
            <person name="Gainer-Dewar J."/>
            <person name="Goldberg J."/>
            <person name="Griggs A."/>
            <person name="Gujja S."/>
            <person name="Hansen M."/>
            <person name="Howarth C."/>
            <person name="Imamovic A."/>
            <person name="Ireland A."/>
            <person name="Larimer J."/>
            <person name="McCowan C."/>
            <person name="Murphy C."/>
            <person name="Pearson M."/>
            <person name="Poon T.W."/>
            <person name="Priest M."/>
            <person name="Roberts A."/>
            <person name="Saif S."/>
            <person name="Shea T."/>
            <person name="Sisk P."/>
            <person name="Sykes S."/>
            <person name="Wortman J."/>
            <person name="Nusbaum C."/>
            <person name="Birren B."/>
        </authorList>
    </citation>
    <scope>NUCLEOTIDE SEQUENCE [LARGE SCALE GENOMIC DNA]</scope>
    <source>
        <strain evidence="5 6">CBS 119918</strain>
    </source>
</reference>
<dbReference type="Proteomes" id="UP000027920">
    <property type="component" value="Unassembled WGS sequence"/>
</dbReference>
<dbReference type="EMBL" id="AMGV01000002">
    <property type="protein sequence ID" value="KEF61864.1"/>
    <property type="molecule type" value="Genomic_DNA"/>
</dbReference>
<gene>
    <name evidence="5" type="ORF">A1O9_03435</name>
</gene>
<feature type="chain" id="PRO_5001683629" description="WSC domain-containing protein" evidence="3">
    <location>
        <begin position="31"/>
        <end position="366"/>
    </location>
</feature>
<keyword evidence="3" id="KW-0732">Signal</keyword>
<feature type="transmembrane region" description="Helical" evidence="2">
    <location>
        <begin position="210"/>
        <end position="233"/>
    </location>
</feature>
<dbReference type="RefSeq" id="XP_013264454.1">
    <property type="nucleotide sequence ID" value="XM_013409000.1"/>
</dbReference>
<evidence type="ECO:0000256" key="2">
    <source>
        <dbReference type="SAM" id="Phobius"/>
    </source>
</evidence>
<sequence>MLLNLPSSSYWPTAMLFTILYQFLALQVHGLAISYCSPENNAGSFPVYSYIYQSNGECQGHCQGSYAFAVLQGENCWCSNYIPLEQVSTSDCNQQCPGFPDDWCGSTDAGLYGYYLLGAANPLGTSSGIVASDSTTASSPSTRSSTTRGSSTSTSSSAASQTPTEIYTSITTVTGEVRTVVITPSSTATSDATLGQSSTGGAGGVNTGKVVGIVLGVVLGISVFIGVAVWLWFRRRRQHREQASGTESTYTNQTGEKSPSNNIPSRQVSQLSSSGLLGTKAPRINTQGMTPGNDPRSANTASSAFDRRSVNTDARLNPYALYIHDESRLSDVSLQDNQDYSRQLRVGFDRIVREFRCANNCLGRKS</sequence>
<proteinExistence type="predicted"/>
<feature type="region of interest" description="Disordered" evidence="1">
    <location>
        <begin position="132"/>
        <end position="161"/>
    </location>
</feature>
<evidence type="ECO:0000256" key="1">
    <source>
        <dbReference type="SAM" id="MobiDB-lite"/>
    </source>
</evidence>
<dbReference type="VEuPathDB" id="FungiDB:A1O9_03435"/>
<feature type="domain" description="WSC" evidence="4">
    <location>
        <begin position="30"/>
        <end position="118"/>
    </location>
</feature>
<dbReference type="PROSITE" id="PS51212">
    <property type="entry name" value="WSC"/>
    <property type="match status" value="1"/>
</dbReference>
<evidence type="ECO:0000313" key="6">
    <source>
        <dbReference type="Proteomes" id="UP000027920"/>
    </source>
</evidence>
<keyword evidence="6" id="KW-1185">Reference proteome</keyword>
<feature type="compositionally biased region" description="Polar residues" evidence="1">
    <location>
        <begin position="243"/>
        <end position="270"/>
    </location>
</feature>
<keyword evidence="2" id="KW-0812">Transmembrane</keyword>
<dbReference type="OrthoDB" id="2537459at2759"/>
<keyword evidence="2" id="KW-1133">Transmembrane helix</keyword>
<evidence type="ECO:0000256" key="3">
    <source>
        <dbReference type="SAM" id="SignalP"/>
    </source>
</evidence>
<comment type="caution">
    <text evidence="5">The sequence shown here is derived from an EMBL/GenBank/DDBJ whole genome shotgun (WGS) entry which is preliminary data.</text>
</comment>
<feature type="signal peptide" evidence="3">
    <location>
        <begin position="1"/>
        <end position="30"/>
    </location>
</feature>